<dbReference type="EMBL" id="AF276501">
    <property type="protein sequence ID" value="AAG22497.1"/>
    <property type="molecule type" value="Genomic_DNA"/>
</dbReference>
<evidence type="ECO:0000313" key="2">
    <source>
        <dbReference type="EMBL" id="AAG22497.1"/>
    </source>
</evidence>
<proteinExistence type="predicted"/>
<organism evidence="2">
    <name type="scientific">Chlamydia trachomatis</name>
    <dbReference type="NCBI Taxonomy" id="813"/>
    <lineage>
        <taxon>Bacteria</taxon>
        <taxon>Pseudomonadati</taxon>
        <taxon>Chlamydiota</taxon>
        <taxon>Chlamydiia</taxon>
        <taxon>Chlamydiales</taxon>
        <taxon>Chlamydiaceae</taxon>
        <taxon>Chlamydia/Chlamydophila group</taxon>
        <taxon>Chlamydia</taxon>
    </lineage>
</organism>
<accession>Q9F7T8</accession>
<sequence length="24" mass="2495">MTTPTLIVTPPSPPAPSYSANRVP</sequence>
<reference evidence="2" key="1">
    <citation type="journal article" date="2002" name="Microbiology">
        <title>Diversity within inc genes of clinical Chlamydia trachomatis variant isolates that occupy non-fusogenic inclusions.</title>
        <authorList>
            <person name="Rockey D.D."/>
            <person name="Viratyosin W."/>
            <person name="Bannantine J.P."/>
            <person name="Suchland R.J."/>
            <person name="Stamm W.E."/>
        </authorList>
    </citation>
    <scope>NUCLEOTIDE SEQUENCE</scope>
</reference>
<dbReference type="AlphaFoldDB" id="Q9F7T8"/>
<protein>
    <submittedName>
        <fullName evidence="2">Truncated inclusion membrane protein A</fullName>
    </submittedName>
</protein>
<evidence type="ECO:0000256" key="1">
    <source>
        <dbReference type="SAM" id="MobiDB-lite"/>
    </source>
</evidence>
<name>Q9F7T8_CHLTH</name>
<gene>
    <name evidence="2" type="primary">incA</name>
</gene>
<feature type="region of interest" description="Disordered" evidence="1">
    <location>
        <begin position="1"/>
        <end position="24"/>
    </location>
</feature>